<dbReference type="Proteomes" id="UP000006094">
    <property type="component" value="Chromosome"/>
</dbReference>
<keyword evidence="5 6" id="KW-0249">Electron transport</keyword>
<keyword evidence="6" id="KW-1003">Cell membrane</keyword>
<keyword evidence="2 6" id="KW-0597">Phosphoprotein</keyword>
<keyword evidence="1 6" id="KW-0813">Transport</keyword>
<sequence>MNKIVKLGIILLIITSVAAGILSFLNEKTKVIIAKQQEEANNLARKEVLPNGKDFKELDKDKFNSAIEGTNLITEIYEGTDGSNVVGYTIKTTISGYSGPVVVMTGIGMEGKLEGVKIVSNTETPGLGANAATPEFQNQYKGKTTEENLAVVKVPPTGNQIQALTGATITTKAVTDSVNEAIVAYKNLSK</sequence>
<evidence type="ECO:0000256" key="1">
    <source>
        <dbReference type="ARBA" id="ARBA00022448"/>
    </source>
</evidence>
<keyword evidence="6" id="KW-1133">Transmembrane helix</keyword>
<evidence type="ECO:0000313" key="9">
    <source>
        <dbReference type="Proteomes" id="UP000006094"/>
    </source>
</evidence>
<evidence type="ECO:0000256" key="3">
    <source>
        <dbReference type="ARBA" id="ARBA00022630"/>
    </source>
</evidence>
<comment type="function">
    <text evidence="6">Part of a membrane-bound complex that couples electron transfer with translocation of ions across the membrane.</text>
</comment>
<gene>
    <name evidence="6 8" type="primary">rnfG</name>
    <name evidence="8" type="ordered locus">Curi_c09990</name>
</gene>
<comment type="subunit">
    <text evidence="6">The complex is composed of six subunits: RnfA, RnfB, RnfC, RnfD, RnfE and RnfG.</text>
</comment>
<keyword evidence="3 6" id="KW-0285">Flavoprotein</keyword>
<evidence type="ECO:0000256" key="5">
    <source>
        <dbReference type="ARBA" id="ARBA00022982"/>
    </source>
</evidence>
<evidence type="ECO:0000256" key="4">
    <source>
        <dbReference type="ARBA" id="ARBA00022643"/>
    </source>
</evidence>
<comment type="similarity">
    <text evidence="6">Belongs to the RnfG family.</text>
</comment>
<dbReference type="Pfam" id="PF04205">
    <property type="entry name" value="FMN_bind"/>
    <property type="match status" value="1"/>
</dbReference>
<protein>
    <recommendedName>
        <fullName evidence="6">Ion-translocating oxidoreductase complex subunit G</fullName>
        <ecNumber evidence="6">7.-.-.-</ecNumber>
    </recommendedName>
    <alternativeName>
        <fullName evidence="6">Rnf electron transport complex subunit G</fullName>
    </alternativeName>
</protein>
<keyword evidence="6" id="KW-0812">Transmembrane</keyword>
<evidence type="ECO:0000313" key="8">
    <source>
        <dbReference type="EMBL" id="AFS78013.1"/>
    </source>
</evidence>
<dbReference type="PANTHER" id="PTHR36118:SF1">
    <property type="entry name" value="ION-TRANSLOCATING OXIDOREDUCTASE COMPLEX SUBUNIT G"/>
    <property type="match status" value="1"/>
</dbReference>
<dbReference type="GO" id="GO:0010181">
    <property type="term" value="F:FMN binding"/>
    <property type="evidence" value="ECO:0007669"/>
    <property type="project" value="InterPro"/>
</dbReference>
<comment type="subcellular location">
    <subcellularLocation>
        <location evidence="6">Cell membrane</location>
        <topology evidence="6">Single-pass membrane protein</topology>
    </subcellularLocation>
</comment>
<dbReference type="HAMAP" id="MF_00479">
    <property type="entry name" value="RsxG_RnfG"/>
    <property type="match status" value="1"/>
</dbReference>
<reference evidence="8 9" key="1">
    <citation type="journal article" date="2012" name="PLoS ONE">
        <title>The purine-utilizing bacterium Clostridium acidurici 9a: a genome-guided metabolic reconsideration.</title>
        <authorList>
            <person name="Hartwich K."/>
            <person name="Poehlein A."/>
            <person name="Daniel R."/>
        </authorList>
    </citation>
    <scope>NUCLEOTIDE SEQUENCE [LARGE SCALE GENOMIC DNA]</scope>
    <source>
        <strain evidence="9">ATCC 7906 / DSM 604 / BCRC 14475 / CIP 104303 / KCTC 5404 / NCIMB 10678 / 9a</strain>
    </source>
</reference>
<dbReference type="EC" id="7.-.-.-" evidence="6"/>
<dbReference type="GO" id="GO:0005886">
    <property type="term" value="C:plasma membrane"/>
    <property type="evidence" value="ECO:0007669"/>
    <property type="project" value="UniProtKB-SubCell"/>
</dbReference>
<keyword evidence="6" id="KW-0472">Membrane</keyword>
<dbReference type="SMART" id="SM00900">
    <property type="entry name" value="FMN_bind"/>
    <property type="match status" value="1"/>
</dbReference>
<dbReference type="EMBL" id="CP003326">
    <property type="protein sequence ID" value="AFS78013.1"/>
    <property type="molecule type" value="Genomic_DNA"/>
</dbReference>
<dbReference type="InterPro" id="IPR010209">
    <property type="entry name" value="Ion_transpt_RnfG/RsxG"/>
</dbReference>
<keyword evidence="9" id="KW-1185">Reference proteome</keyword>
<dbReference type="NCBIfam" id="TIGR01947">
    <property type="entry name" value="rnfG"/>
    <property type="match status" value="1"/>
</dbReference>
<dbReference type="GO" id="GO:0009055">
    <property type="term" value="F:electron transfer activity"/>
    <property type="evidence" value="ECO:0007669"/>
    <property type="project" value="InterPro"/>
</dbReference>
<accession>K0AVW2</accession>
<dbReference type="OrthoDB" id="9794010at2"/>
<feature type="domain" description="FMN-binding" evidence="7">
    <location>
        <begin position="96"/>
        <end position="185"/>
    </location>
</feature>
<comment type="cofactor">
    <cofactor evidence="6">
        <name>FMN</name>
        <dbReference type="ChEBI" id="CHEBI:58210"/>
    </cofactor>
</comment>
<dbReference type="KEGG" id="cad:Curi_c09990"/>
<organism evidence="8 9">
    <name type="scientific">Gottschalkia acidurici (strain ATCC 7906 / DSM 604 / BCRC 14475 / CIP 104303 / KCTC 5404 / NCIMB 10678 / 9a)</name>
    <name type="common">Clostridium acidurici</name>
    <dbReference type="NCBI Taxonomy" id="1128398"/>
    <lineage>
        <taxon>Bacteria</taxon>
        <taxon>Bacillati</taxon>
        <taxon>Bacillota</taxon>
        <taxon>Tissierellia</taxon>
        <taxon>Tissierellales</taxon>
        <taxon>Gottschalkiaceae</taxon>
        <taxon>Gottschalkia</taxon>
    </lineage>
</organism>
<dbReference type="PANTHER" id="PTHR36118">
    <property type="entry name" value="ION-TRANSLOCATING OXIDOREDUCTASE COMPLEX SUBUNIT G"/>
    <property type="match status" value="1"/>
</dbReference>
<dbReference type="RefSeq" id="WP_014967150.1">
    <property type="nucleotide sequence ID" value="NC_018664.1"/>
</dbReference>
<name>K0AVW2_GOTA9</name>
<feature type="modified residue" description="FMN phosphoryl threonine" evidence="6">
    <location>
        <position position="168"/>
    </location>
</feature>
<dbReference type="eggNOG" id="COG4659">
    <property type="taxonomic scope" value="Bacteria"/>
</dbReference>
<dbReference type="STRING" id="1128398.Curi_c09990"/>
<evidence type="ECO:0000259" key="7">
    <source>
        <dbReference type="SMART" id="SM00900"/>
    </source>
</evidence>
<dbReference type="GO" id="GO:0022900">
    <property type="term" value="P:electron transport chain"/>
    <property type="evidence" value="ECO:0007669"/>
    <property type="project" value="UniProtKB-UniRule"/>
</dbReference>
<keyword evidence="6" id="KW-1278">Translocase</keyword>
<keyword evidence="4 6" id="KW-0288">FMN</keyword>
<dbReference type="InterPro" id="IPR007329">
    <property type="entry name" value="FMN-bd"/>
</dbReference>
<dbReference type="PIRSF" id="PIRSF006091">
    <property type="entry name" value="E_trnsport_RnfG"/>
    <property type="match status" value="1"/>
</dbReference>
<evidence type="ECO:0000256" key="2">
    <source>
        <dbReference type="ARBA" id="ARBA00022553"/>
    </source>
</evidence>
<dbReference type="AlphaFoldDB" id="K0AVW2"/>
<proteinExistence type="inferred from homology"/>
<dbReference type="HOGENOM" id="CLU_077882_2_1_9"/>
<evidence type="ECO:0000256" key="6">
    <source>
        <dbReference type="HAMAP-Rule" id="MF_00479"/>
    </source>
</evidence>